<name>A0A1G7CYN6_RHOCA</name>
<accession>A0A1G7CYN6</accession>
<organism evidence="2 3">
    <name type="scientific">Rhodobacter capsulatus</name>
    <name type="common">Rhodopseudomonas capsulata</name>
    <dbReference type="NCBI Taxonomy" id="1061"/>
    <lineage>
        <taxon>Bacteria</taxon>
        <taxon>Pseudomonadati</taxon>
        <taxon>Pseudomonadota</taxon>
        <taxon>Alphaproteobacteria</taxon>
        <taxon>Rhodobacterales</taxon>
        <taxon>Rhodobacter group</taxon>
        <taxon>Rhodobacter</taxon>
    </lineage>
</organism>
<dbReference type="AlphaFoldDB" id="A0A1G7CYN6"/>
<proteinExistence type="predicted"/>
<sequence>MMRQRRQETRDRLRGRNDDRVNPKAELEIRQLHEKIDHQLTHQ</sequence>
<dbReference type="InterPro" id="IPR010406">
    <property type="entry name" value="DUF1003"/>
</dbReference>
<gene>
    <name evidence="2" type="ORF">SAMN04244550_00422</name>
</gene>
<evidence type="ECO:0000313" key="3">
    <source>
        <dbReference type="Proteomes" id="UP000183812"/>
    </source>
</evidence>
<protein>
    <submittedName>
        <fullName evidence="2">Uncharacterized protein</fullName>
    </submittedName>
</protein>
<dbReference type="EMBL" id="FNAY01000001">
    <property type="protein sequence ID" value="SDE44389.1"/>
    <property type="molecule type" value="Genomic_DNA"/>
</dbReference>
<dbReference type="Proteomes" id="UP000183812">
    <property type="component" value="Unassembled WGS sequence"/>
</dbReference>
<reference evidence="2 3" key="1">
    <citation type="submission" date="2016-10" db="EMBL/GenBank/DDBJ databases">
        <authorList>
            <person name="de Groot N.N."/>
        </authorList>
    </citation>
    <scope>NUCLEOTIDE SEQUENCE [LARGE SCALE GENOMIC DNA]</scope>
    <source>
        <strain evidence="3">DSM 938 / 37b4</strain>
    </source>
</reference>
<feature type="region of interest" description="Disordered" evidence="1">
    <location>
        <begin position="1"/>
        <end position="30"/>
    </location>
</feature>
<dbReference type="Pfam" id="PF06210">
    <property type="entry name" value="DUF1003"/>
    <property type="match status" value="1"/>
</dbReference>
<evidence type="ECO:0000256" key="1">
    <source>
        <dbReference type="SAM" id="MobiDB-lite"/>
    </source>
</evidence>
<evidence type="ECO:0000313" key="2">
    <source>
        <dbReference type="EMBL" id="SDE44389.1"/>
    </source>
</evidence>